<gene>
    <name evidence="5" type="ORF">HZH66_002919</name>
</gene>
<protein>
    <recommendedName>
        <fullName evidence="1">peptidyl-tRNA hydrolase</fullName>
        <ecNumber evidence="1">3.1.1.29</ecNumber>
    </recommendedName>
</protein>
<sequence length="290" mass="33413">MPRKIVAKQYSSQESLALIHQCEGRSNRECIRNDNSKIVMRRKKIYEVYNRKKILSKSKHSKIRKLSCINKIGPLDYVFYSILNTSYNMDQGTATAAIARGLIALNKRLDSNNITSYYLNKWTQSGENIMVLRGIDSKHLKYLHNEAKYSAIDLHFLHQRWSNGRDIIVLTVFGQQEYLQDIFEGLLPLREDSSIIDDDNEYKNEENDDDDTTTTTTTTINNNNNNNNDDDDDADANANNDDDDVVGQERRRTSKLYSKPVDSFDLLVATMADDEVLFDEVYELCEIIGK</sequence>
<keyword evidence="2" id="KW-0378">Hydrolase</keyword>
<feature type="compositionally biased region" description="Acidic residues" evidence="4">
    <location>
        <begin position="228"/>
        <end position="246"/>
    </location>
</feature>
<feature type="compositionally biased region" description="Acidic residues" evidence="4">
    <location>
        <begin position="197"/>
        <end position="212"/>
    </location>
</feature>
<accession>A0A834KKW1</accession>
<dbReference type="InterPro" id="IPR023476">
    <property type="entry name" value="Pep_tRNA_hydro_II_dom_sf"/>
</dbReference>
<dbReference type="GO" id="GO:0004045">
    <property type="term" value="F:peptidyl-tRNA hydrolase activity"/>
    <property type="evidence" value="ECO:0007669"/>
    <property type="project" value="UniProtKB-EC"/>
</dbReference>
<reference evidence="5" key="1">
    <citation type="journal article" date="2020" name="G3 (Bethesda)">
        <title>High-Quality Assemblies for Three Invasive Social Wasps from the &lt;i&gt;Vespula&lt;/i&gt; Genus.</title>
        <authorList>
            <person name="Harrop T.W.R."/>
            <person name="Guhlin J."/>
            <person name="McLaughlin G.M."/>
            <person name="Permina E."/>
            <person name="Stockwell P."/>
            <person name="Gilligan J."/>
            <person name="Le Lec M.F."/>
            <person name="Gruber M.A.M."/>
            <person name="Quinn O."/>
            <person name="Lovegrove M."/>
            <person name="Duncan E.J."/>
            <person name="Remnant E.J."/>
            <person name="Van Eeckhoven J."/>
            <person name="Graham B."/>
            <person name="Knapp R.A."/>
            <person name="Langford K.W."/>
            <person name="Kronenberg Z."/>
            <person name="Press M.O."/>
            <person name="Eacker S.M."/>
            <person name="Wilson-Rankin E.E."/>
            <person name="Purcell J."/>
            <person name="Lester P.J."/>
            <person name="Dearden P.K."/>
        </authorList>
    </citation>
    <scope>NUCLEOTIDE SEQUENCE</scope>
    <source>
        <strain evidence="5">Marl-1</strain>
    </source>
</reference>
<keyword evidence="6" id="KW-1185">Reference proteome</keyword>
<dbReference type="Pfam" id="PF01981">
    <property type="entry name" value="PTH2"/>
    <property type="match status" value="1"/>
</dbReference>
<evidence type="ECO:0000256" key="3">
    <source>
        <dbReference type="ARBA" id="ARBA00048707"/>
    </source>
</evidence>
<comment type="caution">
    <text evidence="5">The sequence shown here is derived from an EMBL/GenBank/DDBJ whole genome shotgun (WGS) entry which is preliminary data.</text>
</comment>
<dbReference type="InterPro" id="IPR002833">
    <property type="entry name" value="PTH2"/>
</dbReference>
<dbReference type="Proteomes" id="UP000614350">
    <property type="component" value="Unassembled WGS sequence"/>
</dbReference>
<feature type="region of interest" description="Disordered" evidence="4">
    <location>
        <begin position="197"/>
        <end position="252"/>
    </location>
</feature>
<dbReference type="EC" id="3.1.1.29" evidence="1"/>
<evidence type="ECO:0000256" key="2">
    <source>
        <dbReference type="ARBA" id="ARBA00022801"/>
    </source>
</evidence>
<evidence type="ECO:0000313" key="5">
    <source>
        <dbReference type="EMBL" id="KAF7408382.1"/>
    </source>
</evidence>
<dbReference type="Gene3D" id="3.40.1490.10">
    <property type="entry name" value="Bit1"/>
    <property type="match status" value="1"/>
</dbReference>
<evidence type="ECO:0000256" key="1">
    <source>
        <dbReference type="ARBA" id="ARBA00013260"/>
    </source>
</evidence>
<evidence type="ECO:0000256" key="4">
    <source>
        <dbReference type="SAM" id="MobiDB-lite"/>
    </source>
</evidence>
<proteinExistence type="predicted"/>
<organism evidence="5 6">
    <name type="scientific">Vespula vulgaris</name>
    <name type="common">Yellow jacket</name>
    <name type="synonym">Wasp</name>
    <dbReference type="NCBI Taxonomy" id="7454"/>
    <lineage>
        <taxon>Eukaryota</taxon>
        <taxon>Metazoa</taxon>
        <taxon>Ecdysozoa</taxon>
        <taxon>Arthropoda</taxon>
        <taxon>Hexapoda</taxon>
        <taxon>Insecta</taxon>
        <taxon>Pterygota</taxon>
        <taxon>Neoptera</taxon>
        <taxon>Endopterygota</taxon>
        <taxon>Hymenoptera</taxon>
        <taxon>Apocrita</taxon>
        <taxon>Aculeata</taxon>
        <taxon>Vespoidea</taxon>
        <taxon>Vespidae</taxon>
        <taxon>Vespinae</taxon>
        <taxon>Vespula</taxon>
    </lineage>
</organism>
<evidence type="ECO:0000313" key="6">
    <source>
        <dbReference type="Proteomes" id="UP000614350"/>
    </source>
</evidence>
<feature type="compositionally biased region" description="Low complexity" evidence="4">
    <location>
        <begin position="213"/>
        <end position="227"/>
    </location>
</feature>
<dbReference type="AlphaFoldDB" id="A0A834KKW1"/>
<comment type="catalytic activity">
    <reaction evidence="3">
        <text>an N-acyl-L-alpha-aminoacyl-tRNA + H2O = an N-acyl-L-amino acid + a tRNA + H(+)</text>
        <dbReference type="Rhea" id="RHEA:54448"/>
        <dbReference type="Rhea" id="RHEA-COMP:10123"/>
        <dbReference type="Rhea" id="RHEA-COMP:13883"/>
        <dbReference type="ChEBI" id="CHEBI:15377"/>
        <dbReference type="ChEBI" id="CHEBI:15378"/>
        <dbReference type="ChEBI" id="CHEBI:59874"/>
        <dbReference type="ChEBI" id="CHEBI:78442"/>
        <dbReference type="ChEBI" id="CHEBI:138191"/>
        <dbReference type="EC" id="3.1.1.29"/>
    </reaction>
</comment>
<dbReference type="EMBL" id="JACSEA010000002">
    <property type="protein sequence ID" value="KAF7408382.1"/>
    <property type="molecule type" value="Genomic_DNA"/>
</dbReference>
<name>A0A834KKW1_VESVU</name>